<keyword evidence="2" id="KW-0653">Protein transport</keyword>
<dbReference type="PANTHER" id="PTHR12616">
    <property type="entry name" value="VACUOLAR PROTEIN SORTING VPS41"/>
    <property type="match status" value="1"/>
</dbReference>
<evidence type="ECO:0000313" key="7">
    <source>
        <dbReference type="Proteomes" id="UP001146793"/>
    </source>
</evidence>
<sequence length="1234" mass="145878">MNQLVSSTKPHELNQEKKTACKSNDQTTDINLDMNEYFQSIDFEHMNLDEIEPQLQYQRIEQDLKKIIEKEQITVVHSIPSYSIIGTSKGNIYILQSDGILSKNYTLKSYFKKSIIQLQLRNKYLACLSIEGKIIIYRLDSQKKEKIDHIRPITSFYLISGFGKGSSYNFFFGDMNGRVYYSRKGKYNRSKTEISTNVGNGNVKIISLNPTKRIIVWADQEVLIFYDLKNDRTLEIKKHPKSFSKFIRLKLPIFLVWISNWEVIQAWGNIIKKYTIIVNSQNNNKNESEQKNQQSEVEGGEEGGEGGEEGGEGGEEEEGDKIIKGDKKNKKKKKENNHENIEKKEKVKDHKNEKEDNKDNKDQKNENFKLKEKKRKKVKENNNNKYKRNVPLARNIHKERNKETRNGGEKLKQQQQKQKQKQRGRERERERERERGRGRGRGKEKEKEKETGKELKKKIEKKSEFEKKEEEFKKNIERDNSNNNNNKELLKEIKIKKTNYLKYGYLIFGFSVLANGNYALLTLNDDNFDKQFYHQLTREKLNEFNGIYPEVRILNRETFAEIYKEAIEFKSMEQLNISQYSYHSTSNGKKIILSTSNDLILGKTLSVRQRVQWLIRHDRFDEALTIAQANPKQLGKEFTVKQLGKDLLEYLFITRDFDKLSQKLPLICKNDQKLWEYWILVFLRSGKLKLLSNCIPIESPQLNPTIYEMLLCLYIKIDHKLFRKLINKWPLTIYNPQNVINLLKIKIKNEENNLNLKLALAEIFEEMESTKQAIDLYLETSQKKVFELISENNLYYYIQNKIKFFVEADEEKSLEVLIKHYKQIPIRKVVKQLQDYNEKRLFLLQYLERLYELKISTKSYQYYDVLFELFAEYRKGRLYELLKDTYHQNISLNLNSALLSCRRFERHAECVYILWKMGKTNEALDLVMNKLGDISQAIELVQSEDDPSLWKELVKICMNHSKHLAYLLKTLVNTKINYLSIVKKIPLNTNIIDLSNSLGQIIHDEKIKTELITVTSNIVKKDSTKLMNKLHNNLVGSTYVESNQICSICNDPMKNFEHEKGIFFFCGHSFHESCIRYNLESLQLERENNLNDFSNSEQNNNLLISRNFGDGKQLSNKQKRKKHRLKKKKKISLYAKVRSDGEVVKYVKGELNLRDFIKVNYDKNKVKRVKKQNLQKEKTKKFSKFLKKSHKRKNKKLNKKKKLSRVLRKNDSNIYCIICSKRSKEKEIFSNILK</sequence>
<evidence type="ECO:0000313" key="6">
    <source>
        <dbReference type="EMBL" id="KAJ3433128.1"/>
    </source>
</evidence>
<evidence type="ECO:0000259" key="5">
    <source>
        <dbReference type="SMART" id="SM00184"/>
    </source>
</evidence>
<evidence type="ECO:0000256" key="3">
    <source>
        <dbReference type="PROSITE-ProRule" id="PRU01006"/>
    </source>
</evidence>
<feature type="compositionally biased region" description="Basic and acidic residues" evidence="4">
    <location>
        <begin position="423"/>
        <end position="454"/>
    </location>
</feature>
<dbReference type="Pfam" id="PF23556">
    <property type="entry name" value="TPR_Vps41"/>
    <property type="match status" value="1"/>
</dbReference>
<evidence type="ECO:0000256" key="2">
    <source>
        <dbReference type="ARBA" id="ARBA00022927"/>
    </source>
</evidence>
<feature type="domain" description="RING-type" evidence="5">
    <location>
        <begin position="1046"/>
        <end position="1219"/>
    </location>
</feature>
<gene>
    <name evidence="6" type="ORF">M0812_22080</name>
</gene>
<dbReference type="GO" id="GO:0034058">
    <property type="term" value="P:endosomal vesicle fusion"/>
    <property type="evidence" value="ECO:0007669"/>
    <property type="project" value="TreeGrafter"/>
</dbReference>
<comment type="caution">
    <text evidence="6">The sequence shown here is derived from an EMBL/GenBank/DDBJ whole genome shotgun (WGS) entry which is preliminary data.</text>
</comment>
<dbReference type="SUPFAM" id="SSF57850">
    <property type="entry name" value="RING/U-box"/>
    <property type="match status" value="1"/>
</dbReference>
<name>A0AAV7YZE7_9EUKA</name>
<dbReference type="GO" id="GO:0030897">
    <property type="term" value="C:HOPS complex"/>
    <property type="evidence" value="ECO:0007669"/>
    <property type="project" value="TreeGrafter"/>
</dbReference>
<dbReference type="PANTHER" id="PTHR12616:SF1">
    <property type="entry name" value="VACUOLAR PROTEIN SORTING-ASSOCIATED PROTEIN 41 HOMOLOG"/>
    <property type="match status" value="1"/>
</dbReference>
<dbReference type="InterPro" id="IPR045111">
    <property type="entry name" value="Vps41/Vps8"/>
</dbReference>
<keyword evidence="1" id="KW-0813">Transport</keyword>
<feature type="compositionally biased region" description="Basic and acidic residues" evidence="4">
    <location>
        <begin position="336"/>
        <end position="370"/>
    </location>
</feature>
<dbReference type="GO" id="GO:0016236">
    <property type="term" value="P:macroautophagy"/>
    <property type="evidence" value="ECO:0007669"/>
    <property type="project" value="TreeGrafter"/>
</dbReference>
<accession>A0AAV7YZE7</accession>
<dbReference type="InterPro" id="IPR001841">
    <property type="entry name" value="Znf_RING"/>
</dbReference>
<dbReference type="Gene3D" id="3.30.40.10">
    <property type="entry name" value="Zinc/RING finger domain, C3HC4 (zinc finger)"/>
    <property type="match status" value="1"/>
</dbReference>
<proteinExistence type="predicted"/>
<feature type="region of interest" description="Disordered" evidence="4">
    <location>
        <begin position="1"/>
        <end position="26"/>
    </location>
</feature>
<organism evidence="6 7">
    <name type="scientific">Anaeramoeba flamelloides</name>
    <dbReference type="NCBI Taxonomy" id="1746091"/>
    <lineage>
        <taxon>Eukaryota</taxon>
        <taxon>Metamonada</taxon>
        <taxon>Anaeramoebidae</taxon>
        <taxon>Anaeramoeba</taxon>
    </lineage>
</organism>
<dbReference type="AlphaFoldDB" id="A0AAV7YZE7"/>
<protein>
    <submittedName>
        <fullName evidence="6">Vacuolar protein sorting-associated protein 41</fullName>
    </submittedName>
</protein>
<feature type="compositionally biased region" description="Acidic residues" evidence="4">
    <location>
        <begin position="298"/>
        <end position="319"/>
    </location>
</feature>
<evidence type="ECO:0000256" key="1">
    <source>
        <dbReference type="ARBA" id="ARBA00022448"/>
    </source>
</evidence>
<dbReference type="EMBL" id="JANTQA010000047">
    <property type="protein sequence ID" value="KAJ3433128.1"/>
    <property type="molecule type" value="Genomic_DNA"/>
</dbReference>
<dbReference type="Proteomes" id="UP001146793">
    <property type="component" value="Unassembled WGS sequence"/>
</dbReference>
<dbReference type="InterPro" id="IPR000547">
    <property type="entry name" value="Clathrin_H-chain/VPS_repeat"/>
</dbReference>
<dbReference type="InterPro" id="IPR036322">
    <property type="entry name" value="WD40_repeat_dom_sf"/>
</dbReference>
<feature type="region of interest" description="Disordered" evidence="4">
    <location>
        <begin position="283"/>
        <end position="457"/>
    </location>
</feature>
<dbReference type="InterPro" id="IPR013083">
    <property type="entry name" value="Znf_RING/FYVE/PHD"/>
</dbReference>
<feature type="repeat" description="CHCR" evidence="3">
    <location>
        <begin position="817"/>
        <end position="966"/>
    </location>
</feature>
<dbReference type="SUPFAM" id="SSF50978">
    <property type="entry name" value="WD40 repeat-like"/>
    <property type="match status" value="1"/>
</dbReference>
<dbReference type="Pfam" id="PF23411">
    <property type="entry name" value="Beta-prop_Vps41"/>
    <property type="match status" value="1"/>
</dbReference>
<dbReference type="PROSITE" id="PS50236">
    <property type="entry name" value="CHCR"/>
    <property type="match status" value="1"/>
</dbReference>
<feature type="compositionally biased region" description="Basic and acidic residues" evidence="4">
    <location>
        <begin position="396"/>
        <end position="412"/>
    </location>
</feature>
<dbReference type="InterPro" id="IPR057780">
    <property type="entry name" value="Beta-prop_Vps41"/>
</dbReference>
<feature type="compositionally biased region" description="Low complexity" evidence="4">
    <location>
        <begin position="283"/>
        <end position="297"/>
    </location>
</feature>
<dbReference type="GO" id="GO:0006623">
    <property type="term" value="P:protein targeting to vacuole"/>
    <property type="evidence" value="ECO:0007669"/>
    <property type="project" value="InterPro"/>
</dbReference>
<evidence type="ECO:0000256" key="4">
    <source>
        <dbReference type="SAM" id="MobiDB-lite"/>
    </source>
</evidence>
<dbReference type="SMART" id="SM00184">
    <property type="entry name" value="RING"/>
    <property type="match status" value="1"/>
</dbReference>
<reference evidence="6" key="1">
    <citation type="submission" date="2022-08" db="EMBL/GenBank/DDBJ databases">
        <title>Novel sulphate-reducing endosymbionts in the free-living metamonad Anaeramoeba.</title>
        <authorList>
            <person name="Jerlstrom-Hultqvist J."/>
            <person name="Cepicka I."/>
            <person name="Gallot-Lavallee L."/>
            <person name="Salas-Leiva D."/>
            <person name="Curtis B.A."/>
            <person name="Zahonova K."/>
            <person name="Pipaliya S."/>
            <person name="Dacks J."/>
            <person name="Roger A.J."/>
        </authorList>
    </citation>
    <scope>NUCLEOTIDE SEQUENCE</scope>
    <source>
        <strain evidence="6">Busselton2</strain>
    </source>
</reference>
<feature type="compositionally biased region" description="Basic and acidic residues" evidence="4">
    <location>
        <begin position="9"/>
        <end position="19"/>
    </location>
</feature>
<dbReference type="GO" id="GO:0009267">
    <property type="term" value="P:cellular response to starvation"/>
    <property type="evidence" value="ECO:0007669"/>
    <property type="project" value="TreeGrafter"/>
</dbReference>
<dbReference type="GO" id="GO:0005770">
    <property type="term" value="C:late endosome"/>
    <property type="evidence" value="ECO:0007669"/>
    <property type="project" value="TreeGrafter"/>
</dbReference>